<dbReference type="AlphaFoldDB" id="A0AAX2RN75"/>
<dbReference type="Proteomes" id="UP000298234">
    <property type="component" value="Unassembled WGS sequence"/>
</dbReference>
<reference evidence="2 3" key="1">
    <citation type="submission" date="2019-03" db="EMBL/GenBank/DDBJ databases">
        <title>Burkholderia cepacia outbreak.</title>
        <authorList>
            <person name="Farzana R."/>
            <person name="Walsh T.R."/>
        </authorList>
    </citation>
    <scope>NUCLEOTIDE SEQUENCE [LARGE SCALE GENOMIC DNA]</scope>
    <source>
        <strain evidence="3">d13</strain>
    </source>
</reference>
<organism evidence="2 3">
    <name type="scientific">Burkholderia cepacia</name>
    <name type="common">Pseudomonas cepacia</name>
    <dbReference type="NCBI Taxonomy" id="292"/>
    <lineage>
        <taxon>Bacteria</taxon>
        <taxon>Pseudomonadati</taxon>
        <taxon>Pseudomonadota</taxon>
        <taxon>Betaproteobacteria</taxon>
        <taxon>Burkholderiales</taxon>
        <taxon>Burkholderiaceae</taxon>
        <taxon>Burkholderia</taxon>
        <taxon>Burkholderia cepacia complex</taxon>
    </lineage>
</organism>
<accession>A0AAX2RN75</accession>
<name>A0AAX2RN75_BURCE</name>
<proteinExistence type="predicted"/>
<protein>
    <recommendedName>
        <fullName evidence="4">Lipopolysaccharide biosynthesis protein-like protein</fullName>
    </recommendedName>
</protein>
<evidence type="ECO:0008006" key="4">
    <source>
        <dbReference type="Google" id="ProtNLM"/>
    </source>
</evidence>
<comment type="caution">
    <text evidence="2">The sequence shown here is derived from an EMBL/GenBank/DDBJ whole genome shotgun (WGS) entry which is preliminary data.</text>
</comment>
<evidence type="ECO:0000256" key="1">
    <source>
        <dbReference type="SAM" id="Coils"/>
    </source>
</evidence>
<feature type="coiled-coil region" evidence="1">
    <location>
        <begin position="403"/>
        <end position="437"/>
    </location>
</feature>
<evidence type="ECO:0000313" key="3">
    <source>
        <dbReference type="Proteomes" id="UP000298234"/>
    </source>
</evidence>
<dbReference type="EMBL" id="SNSQ01000024">
    <property type="protein sequence ID" value="TEU44617.1"/>
    <property type="molecule type" value="Genomic_DNA"/>
</dbReference>
<sequence length="573" mass="65940">MQRLNRDERAARCSSRRDGDNQEIMSISEIFQVIRADITEGERAPVSILQKPKILSIGGCVTEILAGRMNRLADVTHLWRVSVPCLMSKKVDGRTYFESHDNQLSDRINFELTKQAQRKLRAGGYAFLLFDPTSDFTNDYYEKDGCIISDMESAMLAPNWKWPDGFIENGWTRISPRSHHYLEIYYHYLMELIKLSEEIGVPLVAMKRRACANKITHDGVVGLGDSDSPEINWWVDLLWAKIDGLLGKLNVLDLNGRFSITSFDAPYGEAKFHPIEEFYDYAAYKLMGLMRFSDDLISEVMLNVYRERASRRLAIHSERDGLIHERNGLAQERESLIRERDGLVQEREGLIHERDGLVHEREGLIHERNGLVHERDDLIQARDGLVQERDGVIHERGGLIHERDELTQERESLICERDRLAREREVLIQERNSLMQDRDALRLSLDNLAADQEYKQAREIERAHIASECHRQELAAISEARETALAENAANLLALRSLQEGYGDLSRRHEELSAQQSRLFNELRLEGGPMALRDVLPLARAWRPIIRGIGRVKRFFRRSIAAQATDRGGLHGK</sequence>
<keyword evidence="1" id="KW-0175">Coiled coil</keyword>
<dbReference type="Gene3D" id="1.20.5.1000">
    <property type="entry name" value="arf6 gtpase in complex with a specific effector, jip4"/>
    <property type="match status" value="1"/>
</dbReference>
<gene>
    <name evidence="2" type="ORF">E3D37_21050</name>
</gene>
<evidence type="ECO:0000313" key="2">
    <source>
        <dbReference type="EMBL" id="TEU44617.1"/>
    </source>
</evidence>